<dbReference type="CDD" id="cd16155">
    <property type="entry name" value="sulfatase_like"/>
    <property type="match status" value="1"/>
</dbReference>
<name>A0A921FDJ7_9BACT</name>
<dbReference type="InterPro" id="IPR050738">
    <property type="entry name" value="Sulfatase"/>
</dbReference>
<accession>A0A921FDJ7</accession>
<evidence type="ECO:0000313" key="9">
    <source>
        <dbReference type="Proteomes" id="UP000718012"/>
    </source>
</evidence>
<evidence type="ECO:0000256" key="1">
    <source>
        <dbReference type="ARBA" id="ARBA00001913"/>
    </source>
</evidence>
<comment type="cofactor">
    <cofactor evidence="1">
        <name>Ca(2+)</name>
        <dbReference type="ChEBI" id="CHEBI:29108"/>
    </cofactor>
</comment>
<dbReference type="Proteomes" id="UP000718012">
    <property type="component" value="Unassembled WGS sequence"/>
</dbReference>
<dbReference type="InterPro" id="IPR000917">
    <property type="entry name" value="Sulfatase_N"/>
</dbReference>
<keyword evidence="4" id="KW-0732">Signal</keyword>
<dbReference type="PANTHER" id="PTHR42693">
    <property type="entry name" value="ARYLSULFATASE FAMILY MEMBER"/>
    <property type="match status" value="1"/>
</dbReference>
<dbReference type="PROSITE" id="PS51257">
    <property type="entry name" value="PROKAR_LIPOPROTEIN"/>
    <property type="match status" value="1"/>
</dbReference>
<proteinExistence type="inferred from homology"/>
<dbReference type="AlphaFoldDB" id="A0A921FDJ7"/>
<evidence type="ECO:0000256" key="6">
    <source>
        <dbReference type="ARBA" id="ARBA00022837"/>
    </source>
</evidence>
<dbReference type="GO" id="GO:0046872">
    <property type="term" value="F:metal ion binding"/>
    <property type="evidence" value="ECO:0007669"/>
    <property type="project" value="UniProtKB-KW"/>
</dbReference>
<comment type="similarity">
    <text evidence="2">Belongs to the sulfatase family.</text>
</comment>
<reference evidence="8" key="2">
    <citation type="submission" date="2021-09" db="EMBL/GenBank/DDBJ databases">
        <authorList>
            <person name="Gilroy R."/>
        </authorList>
    </citation>
    <scope>NUCLEOTIDE SEQUENCE</scope>
    <source>
        <strain evidence="8">CHK165-8395</strain>
    </source>
</reference>
<feature type="domain" description="Sulfatase N-terminal" evidence="7">
    <location>
        <begin position="27"/>
        <end position="363"/>
    </location>
</feature>
<keyword evidence="6" id="KW-0106">Calcium</keyword>
<dbReference type="Pfam" id="PF00884">
    <property type="entry name" value="Sulfatase"/>
    <property type="match status" value="1"/>
</dbReference>
<dbReference type="SUPFAM" id="SSF53649">
    <property type="entry name" value="Alkaline phosphatase-like"/>
    <property type="match status" value="1"/>
</dbReference>
<dbReference type="Gene3D" id="3.40.720.10">
    <property type="entry name" value="Alkaline Phosphatase, subunit A"/>
    <property type="match status" value="1"/>
</dbReference>
<sequence length="486" mass="54473">MMNIKKLISASMVAVALSGCQREAVKPNVLFILVDDMQADAIAALGNRDTYTPNIDRLINEGMAFTRTYTNGALCGALSMPSRAMLLTGRGVFEVQSDGMKIPASQITLPEHLKNNGYRTFATGKWHSDHASFARSFTEGDNIFFGGMHPYEENGHCAPRLHHFDPTGKYDEPPFVGQNFSSKMYADAAINFLKTTEHNNQPFMAFVSFTSPHDPRNILPDYGKKYCPAELSVPDNFLPEHPFDNGELNIRDEQLLPVPRTPEQLKKELSLYYGMVSEVDLQIGRVVDALEESGNMDNTIIVFASDNGLAMGQNGLIGKQSLYEHSVGVPMAIITPDGLSSGKRSDALCYLYDIYPTLCDLMGLDVPVSVTGKSLKPVMEGKQEQIREQVFLAYSNQQRAVVSGDYKYIIYNVEGKITEQLFNLQKDPGELVNLADELTEKKNELHDLLMNQMVENHDFCDLTQPLWWKDGHKLTWDELINLYVFE</sequence>
<evidence type="ECO:0000256" key="2">
    <source>
        <dbReference type="ARBA" id="ARBA00008779"/>
    </source>
</evidence>
<dbReference type="InterPro" id="IPR017850">
    <property type="entry name" value="Alkaline_phosphatase_core_sf"/>
</dbReference>
<evidence type="ECO:0000256" key="3">
    <source>
        <dbReference type="ARBA" id="ARBA00022723"/>
    </source>
</evidence>
<protein>
    <submittedName>
        <fullName evidence="8">Sulfatase-like hydrolase/transferase</fullName>
    </submittedName>
</protein>
<evidence type="ECO:0000256" key="4">
    <source>
        <dbReference type="ARBA" id="ARBA00022729"/>
    </source>
</evidence>
<evidence type="ECO:0000256" key="5">
    <source>
        <dbReference type="ARBA" id="ARBA00022801"/>
    </source>
</evidence>
<dbReference type="PANTHER" id="PTHR42693:SF42">
    <property type="entry name" value="ARYLSULFATASE G"/>
    <property type="match status" value="1"/>
</dbReference>
<dbReference type="GO" id="GO:0004065">
    <property type="term" value="F:arylsulfatase activity"/>
    <property type="evidence" value="ECO:0007669"/>
    <property type="project" value="TreeGrafter"/>
</dbReference>
<dbReference type="EMBL" id="DYXD01000143">
    <property type="protein sequence ID" value="HJF07806.1"/>
    <property type="molecule type" value="Genomic_DNA"/>
</dbReference>
<evidence type="ECO:0000313" key="8">
    <source>
        <dbReference type="EMBL" id="HJF07806.1"/>
    </source>
</evidence>
<keyword evidence="3" id="KW-0479">Metal-binding</keyword>
<comment type="caution">
    <text evidence="8">The sequence shown here is derived from an EMBL/GenBank/DDBJ whole genome shotgun (WGS) entry which is preliminary data.</text>
</comment>
<organism evidence="8 9">
    <name type="scientific">Phocaeicola coprocola</name>
    <dbReference type="NCBI Taxonomy" id="310298"/>
    <lineage>
        <taxon>Bacteria</taxon>
        <taxon>Pseudomonadati</taxon>
        <taxon>Bacteroidota</taxon>
        <taxon>Bacteroidia</taxon>
        <taxon>Bacteroidales</taxon>
        <taxon>Bacteroidaceae</taxon>
        <taxon>Phocaeicola</taxon>
    </lineage>
</organism>
<keyword evidence="5 8" id="KW-0378">Hydrolase</keyword>
<evidence type="ECO:0000259" key="7">
    <source>
        <dbReference type="Pfam" id="PF00884"/>
    </source>
</evidence>
<gene>
    <name evidence="8" type="ORF">K8U81_06390</name>
</gene>
<reference evidence="8" key="1">
    <citation type="journal article" date="2021" name="PeerJ">
        <title>Extensive microbial diversity within the chicken gut microbiome revealed by metagenomics and culture.</title>
        <authorList>
            <person name="Gilroy R."/>
            <person name="Ravi A."/>
            <person name="Getino M."/>
            <person name="Pursley I."/>
            <person name="Horton D.L."/>
            <person name="Alikhan N.F."/>
            <person name="Baker D."/>
            <person name="Gharbi K."/>
            <person name="Hall N."/>
            <person name="Watson M."/>
            <person name="Adriaenssens E.M."/>
            <person name="Foster-Nyarko E."/>
            <person name="Jarju S."/>
            <person name="Secka A."/>
            <person name="Antonio M."/>
            <person name="Oren A."/>
            <person name="Chaudhuri R.R."/>
            <person name="La Ragione R."/>
            <person name="Hildebrand F."/>
            <person name="Pallen M.J."/>
        </authorList>
    </citation>
    <scope>NUCLEOTIDE SEQUENCE</scope>
    <source>
        <strain evidence="8">CHK165-8395</strain>
    </source>
</reference>